<accession>A0A6M3IQX5</accession>
<proteinExistence type="predicted"/>
<gene>
    <name evidence="1" type="ORF">MM415B01206_0018</name>
</gene>
<protein>
    <submittedName>
        <fullName evidence="1">Uncharacterized protein</fullName>
    </submittedName>
</protein>
<sequence>MFICPFCDKEHNKIKHVKATRVEAHLIVTKDGENHIHVHGPVGNAPLMVEFIEAIAREAGIEIEA</sequence>
<organism evidence="1">
    <name type="scientific">viral metagenome</name>
    <dbReference type="NCBI Taxonomy" id="1070528"/>
    <lineage>
        <taxon>unclassified sequences</taxon>
        <taxon>metagenomes</taxon>
        <taxon>organismal metagenomes</taxon>
    </lineage>
</organism>
<name>A0A6M3IQX5_9ZZZZ</name>
<dbReference type="EMBL" id="MT141393">
    <property type="protein sequence ID" value="QJA60049.1"/>
    <property type="molecule type" value="Genomic_DNA"/>
</dbReference>
<reference evidence="1" key="1">
    <citation type="submission" date="2020-03" db="EMBL/GenBank/DDBJ databases">
        <title>The deep terrestrial virosphere.</title>
        <authorList>
            <person name="Holmfeldt K."/>
            <person name="Nilsson E."/>
            <person name="Simone D."/>
            <person name="Lopez-Fernandez M."/>
            <person name="Wu X."/>
            <person name="de Brujin I."/>
            <person name="Lundin D."/>
            <person name="Andersson A."/>
            <person name="Bertilsson S."/>
            <person name="Dopson M."/>
        </authorList>
    </citation>
    <scope>NUCLEOTIDE SEQUENCE</scope>
    <source>
        <strain evidence="1">MM415B01206</strain>
    </source>
</reference>
<dbReference type="AlphaFoldDB" id="A0A6M3IQX5"/>
<evidence type="ECO:0000313" key="1">
    <source>
        <dbReference type="EMBL" id="QJA60049.1"/>
    </source>
</evidence>